<dbReference type="AlphaFoldDB" id="A0A9W6GHX1"/>
<gene>
    <name evidence="2" type="ORF">TISLANDTSLP1_16750</name>
</gene>
<reference evidence="2" key="1">
    <citation type="submission" date="2022-12" db="EMBL/GenBank/DDBJ databases">
        <title>Reference genome sequencing for broad-spectrum identification of bacterial and archaeal isolates by mass spectrometry.</title>
        <authorList>
            <person name="Sekiguchi Y."/>
            <person name="Tourlousse D.M."/>
        </authorList>
    </citation>
    <scope>NUCLEOTIDE SEQUENCE</scope>
    <source>
        <strain evidence="2">TSL-P1</strain>
    </source>
</reference>
<evidence type="ECO:0000259" key="1">
    <source>
        <dbReference type="PROSITE" id="PS50943"/>
    </source>
</evidence>
<protein>
    <submittedName>
        <fullName evidence="2">Transcriptional regulator</fullName>
    </submittedName>
</protein>
<dbReference type="EMBL" id="BSDX01000001">
    <property type="protein sequence ID" value="GLI53982.1"/>
    <property type="molecule type" value="Genomic_DNA"/>
</dbReference>
<keyword evidence="3" id="KW-1185">Reference proteome</keyword>
<dbReference type="PROSITE" id="PS50943">
    <property type="entry name" value="HTH_CROC1"/>
    <property type="match status" value="1"/>
</dbReference>
<evidence type="ECO:0000313" key="3">
    <source>
        <dbReference type="Proteomes" id="UP001144297"/>
    </source>
</evidence>
<organism evidence="2 3">
    <name type="scientific">Thermodesulfovibrio yellowstonii</name>
    <dbReference type="NCBI Taxonomy" id="28262"/>
    <lineage>
        <taxon>Bacteria</taxon>
        <taxon>Pseudomonadati</taxon>
        <taxon>Nitrospirota</taxon>
        <taxon>Thermodesulfovibrionia</taxon>
        <taxon>Thermodesulfovibrionales</taxon>
        <taxon>Thermodesulfovibrionaceae</taxon>
        <taxon>Thermodesulfovibrio</taxon>
    </lineage>
</organism>
<comment type="caution">
    <text evidence="2">The sequence shown here is derived from an EMBL/GenBank/DDBJ whole genome shotgun (WGS) entry which is preliminary data.</text>
</comment>
<dbReference type="Proteomes" id="UP001144297">
    <property type="component" value="Unassembled WGS sequence"/>
</dbReference>
<dbReference type="Gene3D" id="1.10.260.40">
    <property type="entry name" value="lambda repressor-like DNA-binding domains"/>
    <property type="match status" value="1"/>
</dbReference>
<dbReference type="Pfam" id="PF12844">
    <property type="entry name" value="HTH_19"/>
    <property type="match status" value="1"/>
</dbReference>
<dbReference type="InterPro" id="IPR010982">
    <property type="entry name" value="Lambda_DNA-bd_dom_sf"/>
</dbReference>
<name>A0A9W6GHX1_9BACT</name>
<dbReference type="CDD" id="cd00093">
    <property type="entry name" value="HTH_XRE"/>
    <property type="match status" value="1"/>
</dbReference>
<accession>A0A9W6GHX1</accession>
<proteinExistence type="predicted"/>
<dbReference type="GO" id="GO:0003677">
    <property type="term" value="F:DNA binding"/>
    <property type="evidence" value="ECO:0007669"/>
    <property type="project" value="InterPro"/>
</dbReference>
<sequence>MMISLGEKIKIVRNILGLKQEEIASAANISRSYLANIEAKKTVSFPFEIIVFLQKKFGINPDYFLENSVQIFVDSEKAIPYLKNKSFYNIYEVFYILSQIQNIYSLFDEFLVKKEFAYQIIKKLQKFSLCEAHEITRFEKAIENEGVAWGRLIDEMIACVTNYIVERDFDIPEELKNEIQALIHDWGMYVFIAAAMWEKHKFVPLESLYIDLEVLKSLKQIKNTLAEFEKQILRVVVEGEGIKLVNFYGHFVLDFAGKGFIEFEKERLFGFMSAVLSVKNDEKKRVLDYEVFYTEYELLANIKQKDITLSLSLEEFNTLKSCFKKLRENTKLWQWLQACYVEKYGFV</sequence>
<dbReference type="SUPFAM" id="SSF47413">
    <property type="entry name" value="lambda repressor-like DNA-binding domains"/>
    <property type="match status" value="1"/>
</dbReference>
<dbReference type="InterPro" id="IPR001387">
    <property type="entry name" value="Cro/C1-type_HTH"/>
</dbReference>
<feature type="domain" description="HTH cro/C1-type" evidence="1">
    <location>
        <begin position="9"/>
        <end position="64"/>
    </location>
</feature>
<dbReference type="SMART" id="SM00530">
    <property type="entry name" value="HTH_XRE"/>
    <property type="match status" value="1"/>
</dbReference>
<evidence type="ECO:0000313" key="2">
    <source>
        <dbReference type="EMBL" id="GLI53982.1"/>
    </source>
</evidence>